<dbReference type="Proteomes" id="UP001378960">
    <property type="component" value="Unassembled WGS sequence"/>
</dbReference>
<dbReference type="InterPro" id="IPR007305">
    <property type="entry name" value="Vesicle_transpt_Got1/SFT2"/>
</dbReference>
<dbReference type="GO" id="GO:0000139">
    <property type="term" value="C:Golgi membrane"/>
    <property type="evidence" value="ECO:0007669"/>
    <property type="project" value="UniProtKB-SubCell"/>
</dbReference>
<evidence type="ECO:0000313" key="9">
    <source>
        <dbReference type="EMBL" id="GMM46433.1"/>
    </source>
</evidence>
<evidence type="ECO:0000256" key="8">
    <source>
        <dbReference type="RuleBase" id="RU363111"/>
    </source>
</evidence>
<evidence type="ECO:0000256" key="5">
    <source>
        <dbReference type="ARBA" id="ARBA00022989"/>
    </source>
</evidence>
<dbReference type="GO" id="GO:0016192">
    <property type="term" value="P:vesicle-mediated transport"/>
    <property type="evidence" value="ECO:0007669"/>
    <property type="project" value="InterPro"/>
</dbReference>
<dbReference type="AlphaFoldDB" id="A0AAV5R5G1"/>
<dbReference type="PANTHER" id="PTHR23137">
    <property type="entry name" value="VESICLE TRANSPORT PROTEIN-RELATED"/>
    <property type="match status" value="1"/>
</dbReference>
<keyword evidence="2 8" id="KW-0813">Transport</keyword>
<dbReference type="PANTHER" id="PTHR23137:SF36">
    <property type="entry name" value="VESICLE TRANSPORT PROTEIN SFT2C"/>
    <property type="match status" value="1"/>
</dbReference>
<dbReference type="EMBL" id="BTGB01000003">
    <property type="protein sequence ID" value="GMM46433.1"/>
    <property type="molecule type" value="Genomic_DNA"/>
</dbReference>
<name>A0AAV5R5G1_PICKL</name>
<comment type="subcellular location">
    <subcellularLocation>
        <location evidence="8">Golgi apparatus membrane</location>
        <topology evidence="8">Multi-pass membrane protein</topology>
    </subcellularLocation>
    <subcellularLocation>
        <location evidence="1">Membrane</location>
        <topology evidence="1">Multi-pass membrane protein</topology>
    </subcellularLocation>
</comment>
<evidence type="ECO:0000313" key="10">
    <source>
        <dbReference type="Proteomes" id="UP001378960"/>
    </source>
</evidence>
<keyword evidence="6 8" id="KW-0472">Membrane</keyword>
<evidence type="ECO:0000256" key="6">
    <source>
        <dbReference type="ARBA" id="ARBA00023136"/>
    </source>
</evidence>
<evidence type="ECO:0000256" key="4">
    <source>
        <dbReference type="ARBA" id="ARBA00022927"/>
    </source>
</evidence>
<organism evidence="9 10">
    <name type="scientific">Pichia kluyveri</name>
    <name type="common">Yeast</name>
    <dbReference type="NCBI Taxonomy" id="36015"/>
    <lineage>
        <taxon>Eukaryota</taxon>
        <taxon>Fungi</taxon>
        <taxon>Dikarya</taxon>
        <taxon>Ascomycota</taxon>
        <taxon>Saccharomycotina</taxon>
        <taxon>Pichiomycetes</taxon>
        <taxon>Pichiales</taxon>
        <taxon>Pichiaceae</taxon>
        <taxon>Pichia</taxon>
    </lineage>
</organism>
<evidence type="ECO:0000256" key="1">
    <source>
        <dbReference type="ARBA" id="ARBA00004141"/>
    </source>
</evidence>
<feature type="transmembrane region" description="Helical" evidence="8">
    <location>
        <begin position="102"/>
        <end position="122"/>
    </location>
</feature>
<protein>
    <recommendedName>
        <fullName evidence="8">Protein transport protein SFT2</fullName>
    </recommendedName>
</protein>
<feature type="transmembrane region" description="Helical" evidence="8">
    <location>
        <begin position="37"/>
        <end position="58"/>
    </location>
</feature>
<keyword evidence="8" id="KW-0333">Golgi apparatus</keyword>
<sequence>MFNINIFSRNEPIELNEDPVIESTLPLSFQLSYFEKISLFIVCILGCYTCYSICFLFFPILSLKPRKFSLIWTLGSILFLLAFIILNGMNKFFSNAITLDRLPFTISFIMSIITTLIFSLIYKSNILVIISCIIQFVCSLYYTISYFPYGREGLRMSSGLARSQVESWLS</sequence>
<comment type="similarity">
    <text evidence="7 8">Belongs to the SFT2 family.</text>
</comment>
<comment type="caution">
    <text evidence="9">The sequence shown here is derived from an EMBL/GenBank/DDBJ whole genome shotgun (WGS) entry which is preliminary data.</text>
</comment>
<feature type="transmembrane region" description="Helical" evidence="8">
    <location>
        <begin position="128"/>
        <end position="149"/>
    </location>
</feature>
<comment type="function">
    <text evidence="8">Nonessential protein required for the fusion of transport vesicles derived from the endocytic pathway with the Golgi complex.</text>
</comment>
<evidence type="ECO:0000256" key="7">
    <source>
        <dbReference type="ARBA" id="ARBA00025800"/>
    </source>
</evidence>
<keyword evidence="4 8" id="KW-0653">Protein transport</keyword>
<reference evidence="9 10" key="1">
    <citation type="journal article" date="2023" name="Elife">
        <title>Identification of key yeast species and microbe-microbe interactions impacting larval growth of Drosophila in the wild.</title>
        <authorList>
            <person name="Mure A."/>
            <person name="Sugiura Y."/>
            <person name="Maeda R."/>
            <person name="Honda K."/>
            <person name="Sakurai N."/>
            <person name="Takahashi Y."/>
            <person name="Watada M."/>
            <person name="Katoh T."/>
            <person name="Gotoh A."/>
            <person name="Gotoh Y."/>
            <person name="Taniguchi I."/>
            <person name="Nakamura K."/>
            <person name="Hayashi T."/>
            <person name="Katayama T."/>
            <person name="Uemura T."/>
            <person name="Hattori Y."/>
        </authorList>
    </citation>
    <scope>NUCLEOTIDE SEQUENCE [LARGE SCALE GENOMIC DNA]</scope>
    <source>
        <strain evidence="9 10">PK-24</strain>
    </source>
</reference>
<dbReference type="GO" id="GO:0015031">
    <property type="term" value="P:protein transport"/>
    <property type="evidence" value="ECO:0007669"/>
    <property type="project" value="UniProtKB-KW"/>
</dbReference>
<keyword evidence="3 8" id="KW-0812">Transmembrane</keyword>
<gene>
    <name evidence="9" type="ORF">DAPK24_030080</name>
</gene>
<keyword evidence="10" id="KW-1185">Reference proteome</keyword>
<feature type="transmembrane region" description="Helical" evidence="8">
    <location>
        <begin position="70"/>
        <end position="90"/>
    </location>
</feature>
<keyword evidence="5 8" id="KW-1133">Transmembrane helix</keyword>
<evidence type="ECO:0000256" key="2">
    <source>
        <dbReference type="ARBA" id="ARBA00022448"/>
    </source>
</evidence>
<dbReference type="InterPro" id="IPR011691">
    <property type="entry name" value="Vesicle_transpt_SFT2"/>
</dbReference>
<evidence type="ECO:0000256" key="3">
    <source>
        <dbReference type="ARBA" id="ARBA00022692"/>
    </source>
</evidence>
<accession>A0AAV5R5G1</accession>
<dbReference type="Pfam" id="PF04178">
    <property type="entry name" value="Got1"/>
    <property type="match status" value="1"/>
</dbReference>
<proteinExistence type="inferred from homology"/>